<evidence type="ECO:0000313" key="3">
    <source>
        <dbReference type="EMBL" id="KDP29013.1"/>
    </source>
</evidence>
<keyword evidence="2" id="KW-1133">Transmembrane helix</keyword>
<feature type="compositionally biased region" description="Basic and acidic residues" evidence="1">
    <location>
        <begin position="77"/>
        <end position="89"/>
    </location>
</feature>
<reference evidence="3 4" key="1">
    <citation type="journal article" date="2014" name="PLoS ONE">
        <title>Global Analysis of Gene Expression Profiles in Physic Nut (Jatropha curcas L.) Seedlings Exposed to Salt Stress.</title>
        <authorList>
            <person name="Zhang L."/>
            <person name="Zhang C."/>
            <person name="Wu P."/>
            <person name="Chen Y."/>
            <person name="Li M."/>
            <person name="Jiang H."/>
            <person name="Wu G."/>
        </authorList>
    </citation>
    <scope>NUCLEOTIDE SEQUENCE [LARGE SCALE GENOMIC DNA]</scope>
    <source>
        <strain evidence="4">cv. GZQX0401</strain>
        <tissue evidence="3">Young leaves</tissue>
    </source>
</reference>
<name>A0A067K1S2_JATCU</name>
<dbReference type="AlphaFoldDB" id="A0A067K1S2"/>
<evidence type="ECO:0000313" key="4">
    <source>
        <dbReference type="Proteomes" id="UP000027138"/>
    </source>
</evidence>
<proteinExistence type="predicted"/>
<protein>
    <submittedName>
        <fullName evidence="3">Uncharacterized protein</fullName>
    </submittedName>
</protein>
<feature type="transmembrane region" description="Helical" evidence="2">
    <location>
        <begin position="42"/>
        <end position="73"/>
    </location>
</feature>
<evidence type="ECO:0000256" key="2">
    <source>
        <dbReference type="SAM" id="Phobius"/>
    </source>
</evidence>
<sequence>MEKKDLNAAIAGARRDNKWAKLWAVNGNLNRDAEAFTGKPSFVVLVVVVVVGVSMIFVIIFLLLVFHFVAAFVSDKPKKTRDPLKESHRIPNKKKKDYQLISVKNQDLTDKLRREGLGEEL</sequence>
<feature type="region of interest" description="Disordered" evidence="1">
    <location>
        <begin position="77"/>
        <end position="97"/>
    </location>
</feature>
<accession>A0A067K1S2</accession>
<evidence type="ECO:0000256" key="1">
    <source>
        <dbReference type="SAM" id="MobiDB-lite"/>
    </source>
</evidence>
<gene>
    <name evidence="3" type="ORF">JCGZ_19502</name>
</gene>
<organism evidence="3 4">
    <name type="scientific">Jatropha curcas</name>
    <name type="common">Barbados nut</name>
    <dbReference type="NCBI Taxonomy" id="180498"/>
    <lineage>
        <taxon>Eukaryota</taxon>
        <taxon>Viridiplantae</taxon>
        <taxon>Streptophyta</taxon>
        <taxon>Embryophyta</taxon>
        <taxon>Tracheophyta</taxon>
        <taxon>Spermatophyta</taxon>
        <taxon>Magnoliopsida</taxon>
        <taxon>eudicotyledons</taxon>
        <taxon>Gunneridae</taxon>
        <taxon>Pentapetalae</taxon>
        <taxon>rosids</taxon>
        <taxon>fabids</taxon>
        <taxon>Malpighiales</taxon>
        <taxon>Euphorbiaceae</taxon>
        <taxon>Crotonoideae</taxon>
        <taxon>Jatropheae</taxon>
        <taxon>Jatropha</taxon>
    </lineage>
</organism>
<dbReference type="Proteomes" id="UP000027138">
    <property type="component" value="Unassembled WGS sequence"/>
</dbReference>
<dbReference type="EMBL" id="KK914762">
    <property type="protein sequence ID" value="KDP29013.1"/>
    <property type="molecule type" value="Genomic_DNA"/>
</dbReference>
<keyword evidence="2" id="KW-0812">Transmembrane</keyword>
<keyword evidence="2" id="KW-0472">Membrane</keyword>
<keyword evidence="4" id="KW-1185">Reference proteome</keyword>